<sequence length="172" mass="19257">MKKVNEIAVINSVSLNEKLYSFNEDNETFRVALRVTYAVSDSSDNKEDKDFISLAAFADAGAVVGKSYSCILNFDRVLEGDKHTEKAQDEALKELSAKFVGKKARFSTFDYTISELTDGKEKSITDGEHTYSSLANTYLGNVDDEQAEVKKLKVRLADMIDDNFDYSTDDED</sequence>
<dbReference type="EMBL" id="BK016114">
    <property type="protein sequence ID" value="DAF96319.1"/>
    <property type="molecule type" value="Genomic_DNA"/>
</dbReference>
<proteinExistence type="predicted"/>
<name>A0A8S5UPC4_9CAUD</name>
<organism evidence="1">
    <name type="scientific">Podoviridae sp. ctG4L18</name>
    <dbReference type="NCBI Taxonomy" id="2825234"/>
    <lineage>
        <taxon>Viruses</taxon>
        <taxon>Duplodnaviria</taxon>
        <taxon>Heunggongvirae</taxon>
        <taxon>Uroviricota</taxon>
        <taxon>Caudoviricetes</taxon>
    </lineage>
</organism>
<accession>A0A8S5UPC4</accession>
<protein>
    <submittedName>
        <fullName evidence="1">Uncharacterized protein</fullName>
    </submittedName>
</protein>
<reference evidence="1" key="1">
    <citation type="journal article" date="2021" name="Proc. Natl. Acad. Sci. U.S.A.">
        <title>A Catalog of Tens of Thousands of Viruses from Human Metagenomes Reveals Hidden Associations with Chronic Diseases.</title>
        <authorList>
            <person name="Tisza M.J."/>
            <person name="Buck C.B."/>
        </authorList>
    </citation>
    <scope>NUCLEOTIDE SEQUENCE</scope>
    <source>
        <strain evidence="1">CtG4L18</strain>
    </source>
</reference>
<evidence type="ECO:0000313" key="1">
    <source>
        <dbReference type="EMBL" id="DAF96319.1"/>
    </source>
</evidence>